<dbReference type="PANTHER" id="PTHR12439">
    <property type="entry name" value="PLACENTAL PROTEIN 11-RELATED"/>
    <property type="match status" value="1"/>
</dbReference>
<comment type="caution">
    <text evidence="22">The sequence shown here is derived from an EMBL/GenBank/DDBJ whole genome shotgun (WGS) entry which is preliminary data.</text>
</comment>
<feature type="region of interest" description="Disordered" evidence="19">
    <location>
        <begin position="134"/>
        <end position="153"/>
    </location>
</feature>
<sequence length="383" mass="42243">MKLSFLTTLCLSISLADSLDSCVGRCGYGTNPLHPCQCNAACERFGDCCSDYWSTCAAASQDSCQGRCGESYNSSNRCHCNTKCGQYSNCCKDYSTLCGGSSSGGASISDLELQSLSERLLSLDVNKARPGDLTLNPQSLIPDSETASPRDRAPQPLFSFVNEGVLFSKPTFSSFLKLLDNYSRFTGSAESFSSEQQGEQDSFLRAAVMGTALGKELYNFLLTKGYYSSEVEFIQDLKMMWFGLYSRGKGQLDSSGFEHIFLGEIKNSKVSGFHNWIQFYLLEKQGQLNYYSHSFDGPWTSYPDVLGLQFNWDGYYKQVGSAFIGSSPEFDLAVYSLCFIARPGKACQLRLGGKPIAIQTYTWTNSFYGNGKKFIASAYPISP</sequence>
<evidence type="ECO:0000256" key="8">
    <source>
        <dbReference type="ARBA" id="ARBA00022723"/>
    </source>
</evidence>
<evidence type="ECO:0000313" key="23">
    <source>
        <dbReference type="Proteomes" id="UP001230051"/>
    </source>
</evidence>
<evidence type="ECO:0000256" key="14">
    <source>
        <dbReference type="ARBA" id="ARBA00023157"/>
    </source>
</evidence>
<organism evidence="22 23">
    <name type="scientific">Acipenser oxyrinchus oxyrinchus</name>
    <dbReference type="NCBI Taxonomy" id="40147"/>
    <lineage>
        <taxon>Eukaryota</taxon>
        <taxon>Metazoa</taxon>
        <taxon>Chordata</taxon>
        <taxon>Craniata</taxon>
        <taxon>Vertebrata</taxon>
        <taxon>Euteleostomi</taxon>
        <taxon>Actinopterygii</taxon>
        <taxon>Chondrostei</taxon>
        <taxon>Acipenseriformes</taxon>
        <taxon>Acipenseridae</taxon>
        <taxon>Acipenser</taxon>
    </lineage>
</organism>
<comment type="catalytic activity">
    <reaction evidence="17">
        <text>ribonucleotidyl-uridine-RNA = a 5'-end dephospho-uridine-RNA + a 3'-end 2',3'-cyclophospho-ribonucleotide-RNA</text>
        <dbReference type="Rhea" id="RHEA:67792"/>
        <dbReference type="Rhea" id="RHEA-COMP:10464"/>
        <dbReference type="Rhea" id="RHEA-COMP:17354"/>
        <dbReference type="Rhea" id="RHEA-COMP:17356"/>
        <dbReference type="ChEBI" id="CHEBI:83064"/>
        <dbReference type="ChEBI" id="CHEBI:173117"/>
        <dbReference type="ChEBI" id="CHEBI:173224"/>
    </reaction>
    <physiologicalReaction direction="left-to-right" evidence="17">
        <dbReference type="Rhea" id="RHEA:67793"/>
    </physiologicalReaction>
</comment>
<name>A0AAD8CK50_ACIOX</name>
<evidence type="ECO:0000256" key="19">
    <source>
        <dbReference type="SAM" id="MobiDB-lite"/>
    </source>
</evidence>
<reference evidence="22" key="1">
    <citation type="submission" date="2022-02" db="EMBL/GenBank/DDBJ databases">
        <title>Atlantic sturgeon de novo genome assembly.</title>
        <authorList>
            <person name="Stock M."/>
            <person name="Klopp C."/>
            <person name="Guiguen Y."/>
            <person name="Cabau C."/>
            <person name="Parinello H."/>
            <person name="Santidrian Yebra-Pimentel E."/>
            <person name="Kuhl H."/>
            <person name="Dirks R.P."/>
            <person name="Guessner J."/>
            <person name="Wuertz S."/>
            <person name="Du K."/>
            <person name="Schartl M."/>
        </authorList>
    </citation>
    <scope>NUCLEOTIDE SEQUENCE</scope>
    <source>
        <strain evidence="22">STURGEONOMICS-FGT-2020</strain>
        <tissue evidence="22">Whole blood</tissue>
    </source>
</reference>
<comment type="subcellular location">
    <subcellularLocation>
        <location evidence="2">Secreted</location>
    </subcellularLocation>
</comment>
<dbReference type="GO" id="GO:0003723">
    <property type="term" value="F:RNA binding"/>
    <property type="evidence" value="ECO:0007669"/>
    <property type="project" value="UniProtKB-UniRule"/>
</dbReference>
<dbReference type="PANTHER" id="PTHR12439:SF40">
    <property type="entry name" value="URIDYLATE-SPECIFIC ENDORIBONUCLEASE"/>
    <property type="match status" value="1"/>
</dbReference>
<evidence type="ECO:0000256" key="13">
    <source>
        <dbReference type="ARBA" id="ARBA00022884"/>
    </source>
</evidence>
<evidence type="ECO:0000256" key="5">
    <source>
        <dbReference type="ARBA" id="ARBA00021813"/>
    </source>
</evidence>
<keyword evidence="8 18" id="KW-0479">Metal-binding</keyword>
<evidence type="ECO:0000256" key="4">
    <source>
        <dbReference type="ARBA" id="ARBA00011245"/>
    </source>
</evidence>
<dbReference type="GO" id="GO:0016829">
    <property type="term" value="F:lyase activity"/>
    <property type="evidence" value="ECO:0007669"/>
    <property type="project" value="UniProtKB-KW"/>
</dbReference>
<dbReference type="GO" id="GO:0046872">
    <property type="term" value="F:metal ion binding"/>
    <property type="evidence" value="ECO:0007669"/>
    <property type="project" value="UniProtKB-UniRule"/>
</dbReference>
<evidence type="ECO:0000256" key="3">
    <source>
        <dbReference type="ARBA" id="ARBA00010168"/>
    </source>
</evidence>
<protein>
    <recommendedName>
        <fullName evidence="5 18">Uridylate-specific endoribonuclease</fullName>
        <ecNumber evidence="18">4.6.1.-</ecNumber>
    </recommendedName>
</protein>
<dbReference type="InterPro" id="IPR039787">
    <property type="entry name" value="ENDOU"/>
</dbReference>
<keyword evidence="10" id="KW-0677">Repeat</keyword>
<dbReference type="SUPFAM" id="SSF142877">
    <property type="entry name" value="EndoU-like"/>
    <property type="match status" value="1"/>
</dbReference>
<evidence type="ECO:0000256" key="12">
    <source>
        <dbReference type="ARBA" id="ARBA00022801"/>
    </source>
</evidence>
<dbReference type="PROSITE" id="PS50958">
    <property type="entry name" value="SMB_2"/>
    <property type="match status" value="2"/>
</dbReference>
<keyword evidence="11 18" id="KW-0255">Endonuclease</keyword>
<keyword evidence="6" id="KW-0964">Secreted</keyword>
<dbReference type="FunFam" id="4.10.410.20:FF:000005">
    <property type="entry name" value="Endonuclease, poly(U) specific"/>
    <property type="match status" value="1"/>
</dbReference>
<evidence type="ECO:0000256" key="9">
    <source>
        <dbReference type="ARBA" id="ARBA00022729"/>
    </source>
</evidence>
<dbReference type="EMBL" id="JAGXEW010000054">
    <property type="protein sequence ID" value="KAK1151123.1"/>
    <property type="molecule type" value="Genomic_DNA"/>
</dbReference>
<keyword evidence="23" id="KW-1185">Reference proteome</keyword>
<dbReference type="SMART" id="SM00201">
    <property type="entry name" value="SO"/>
    <property type="match status" value="2"/>
</dbReference>
<dbReference type="GO" id="GO:0030247">
    <property type="term" value="F:polysaccharide binding"/>
    <property type="evidence" value="ECO:0007669"/>
    <property type="project" value="InterPro"/>
</dbReference>
<dbReference type="InterPro" id="IPR020436">
    <property type="entry name" value="SMB_chordata"/>
</dbReference>
<dbReference type="PROSITE" id="PS00524">
    <property type="entry name" value="SMB_1"/>
    <property type="match status" value="1"/>
</dbReference>
<evidence type="ECO:0000256" key="6">
    <source>
        <dbReference type="ARBA" id="ARBA00022525"/>
    </source>
</evidence>
<evidence type="ECO:0000256" key="10">
    <source>
        <dbReference type="ARBA" id="ARBA00022737"/>
    </source>
</evidence>
<dbReference type="Proteomes" id="UP001230051">
    <property type="component" value="Unassembled WGS sequence"/>
</dbReference>
<dbReference type="GO" id="GO:0005576">
    <property type="term" value="C:extracellular region"/>
    <property type="evidence" value="ECO:0007669"/>
    <property type="project" value="UniProtKB-SubCell"/>
</dbReference>
<keyword evidence="12 18" id="KW-0378">Hydrolase</keyword>
<dbReference type="GO" id="GO:0006955">
    <property type="term" value="P:immune response"/>
    <property type="evidence" value="ECO:0007669"/>
    <property type="project" value="InterPro"/>
</dbReference>
<evidence type="ECO:0000256" key="1">
    <source>
        <dbReference type="ARBA" id="ARBA00001936"/>
    </source>
</evidence>
<dbReference type="Pfam" id="PF01033">
    <property type="entry name" value="Somatomedin_B"/>
    <property type="match status" value="2"/>
</dbReference>
<feature type="domain" description="EndoU" evidence="21">
    <location>
        <begin position="109"/>
        <end position="383"/>
    </location>
</feature>
<comment type="cofactor">
    <cofactor evidence="1 18">
        <name>Mn(2+)</name>
        <dbReference type="ChEBI" id="CHEBI:29035"/>
    </cofactor>
</comment>
<proteinExistence type="inferred from homology"/>
<evidence type="ECO:0000256" key="11">
    <source>
        <dbReference type="ARBA" id="ARBA00022759"/>
    </source>
</evidence>
<evidence type="ECO:0000256" key="16">
    <source>
        <dbReference type="ARBA" id="ARBA00023239"/>
    </source>
</evidence>
<evidence type="ECO:0000256" key="17">
    <source>
        <dbReference type="ARBA" id="ARBA00048688"/>
    </source>
</evidence>
<accession>A0AAD8CK50</accession>
<dbReference type="GO" id="GO:0005044">
    <property type="term" value="F:scavenger receptor activity"/>
    <property type="evidence" value="ECO:0007669"/>
    <property type="project" value="InterPro"/>
</dbReference>
<evidence type="ECO:0000256" key="15">
    <source>
        <dbReference type="ARBA" id="ARBA00023211"/>
    </source>
</evidence>
<evidence type="ECO:0000256" key="2">
    <source>
        <dbReference type="ARBA" id="ARBA00004613"/>
    </source>
</evidence>
<keyword evidence="9 18" id="KW-0732">Signal</keyword>
<keyword evidence="13 18" id="KW-0694">RNA-binding</keyword>
<dbReference type="GO" id="GO:0004521">
    <property type="term" value="F:RNA endonuclease activity"/>
    <property type="evidence" value="ECO:0007669"/>
    <property type="project" value="UniProtKB-UniRule"/>
</dbReference>
<dbReference type="Gene3D" id="4.10.410.20">
    <property type="match status" value="2"/>
</dbReference>
<keyword evidence="7 18" id="KW-0540">Nuclease</keyword>
<keyword evidence="15 18" id="KW-0464">Manganese</keyword>
<feature type="signal peptide" evidence="18">
    <location>
        <begin position="1"/>
        <end position="18"/>
    </location>
</feature>
<dbReference type="SUPFAM" id="SSF90188">
    <property type="entry name" value="Somatomedin B domain"/>
    <property type="match status" value="2"/>
</dbReference>
<evidence type="ECO:0000256" key="18">
    <source>
        <dbReference type="RuleBase" id="RU367085"/>
    </source>
</evidence>
<evidence type="ECO:0000256" key="7">
    <source>
        <dbReference type="ARBA" id="ARBA00022722"/>
    </source>
</evidence>
<dbReference type="InterPro" id="IPR037227">
    <property type="entry name" value="EndoU-like"/>
</dbReference>
<dbReference type="InterPro" id="IPR001212">
    <property type="entry name" value="Somatomedin_B_dom"/>
</dbReference>
<dbReference type="CDD" id="cd21159">
    <property type="entry name" value="XendoU"/>
    <property type="match status" value="1"/>
</dbReference>
<dbReference type="InterPro" id="IPR036024">
    <property type="entry name" value="Somatomedin_B-like_dom_sf"/>
</dbReference>
<dbReference type="InterPro" id="IPR018998">
    <property type="entry name" value="EndoU_C"/>
</dbReference>
<comment type="similarity">
    <text evidence="3 18">Belongs to the ENDOU family.</text>
</comment>
<keyword evidence="16" id="KW-0456">Lyase</keyword>
<feature type="compositionally biased region" description="Polar residues" evidence="19">
    <location>
        <begin position="135"/>
        <end position="147"/>
    </location>
</feature>
<dbReference type="EC" id="4.6.1.-" evidence="18"/>
<evidence type="ECO:0000259" key="20">
    <source>
        <dbReference type="PROSITE" id="PS50958"/>
    </source>
</evidence>
<keyword evidence="14" id="KW-1015">Disulfide bond</keyword>
<feature type="chain" id="PRO_5041774205" description="Uridylate-specific endoribonuclease" evidence="18">
    <location>
        <begin position="19"/>
        <end position="383"/>
    </location>
</feature>
<dbReference type="PROSITE" id="PS51959">
    <property type="entry name" value="ENDOU"/>
    <property type="match status" value="1"/>
</dbReference>
<dbReference type="GO" id="GO:0016787">
    <property type="term" value="F:hydrolase activity"/>
    <property type="evidence" value="ECO:0007669"/>
    <property type="project" value="UniProtKB-KW"/>
</dbReference>
<evidence type="ECO:0000313" key="22">
    <source>
        <dbReference type="EMBL" id="KAK1151123.1"/>
    </source>
</evidence>
<feature type="domain" description="SMB" evidence="20">
    <location>
        <begin position="60"/>
        <end position="103"/>
    </location>
</feature>
<feature type="domain" description="SMB" evidence="20">
    <location>
        <begin position="18"/>
        <end position="59"/>
    </location>
</feature>
<comment type="subunit">
    <text evidence="4 18">Monomer.</text>
</comment>
<dbReference type="Pfam" id="PF09412">
    <property type="entry name" value="XendoU"/>
    <property type="match status" value="1"/>
</dbReference>
<evidence type="ECO:0000259" key="21">
    <source>
        <dbReference type="PROSITE" id="PS51959"/>
    </source>
</evidence>
<gene>
    <name evidence="22" type="primary">endou</name>
    <name evidence="22" type="ORF">AOXY_G33144</name>
</gene>
<dbReference type="AlphaFoldDB" id="A0AAD8CK50"/>
<dbReference type="PRINTS" id="PR00022">
    <property type="entry name" value="SOMATOMEDINB"/>
</dbReference>